<proteinExistence type="predicted"/>
<accession>A0A060UQX0</accession>
<feature type="compositionally biased region" description="Basic residues" evidence="1">
    <location>
        <begin position="508"/>
        <end position="517"/>
    </location>
</feature>
<dbReference type="Pfam" id="PF13401">
    <property type="entry name" value="AAA_22"/>
    <property type="match status" value="1"/>
</dbReference>
<evidence type="ECO:0000259" key="2">
    <source>
        <dbReference type="Pfam" id="PF13401"/>
    </source>
</evidence>
<dbReference type="InterPro" id="IPR027417">
    <property type="entry name" value="P-loop_NTPase"/>
</dbReference>
<dbReference type="Gene3D" id="3.40.50.300">
    <property type="entry name" value="P-loop containing nucleotide triphosphate hydrolases"/>
    <property type="match status" value="1"/>
</dbReference>
<evidence type="ECO:0000256" key="1">
    <source>
        <dbReference type="SAM" id="MobiDB-lite"/>
    </source>
</evidence>
<evidence type="ECO:0000313" key="4">
    <source>
        <dbReference type="EMBL" id="SMH66533.1"/>
    </source>
</evidence>
<dbReference type="GO" id="GO:0016887">
    <property type="term" value="F:ATP hydrolysis activity"/>
    <property type="evidence" value="ECO:0007669"/>
    <property type="project" value="InterPro"/>
</dbReference>
<dbReference type="AlphaFoldDB" id="A0A060UQX0"/>
<dbReference type="RefSeq" id="WP_035193384.1">
    <property type="nucleotide sequence ID" value="NZ_CCCS020000036.1"/>
</dbReference>
<feature type="region of interest" description="Disordered" evidence="1">
    <location>
        <begin position="496"/>
        <end position="520"/>
    </location>
</feature>
<evidence type="ECO:0000313" key="3">
    <source>
        <dbReference type="EMBL" id="CDQ10701.1"/>
    </source>
</evidence>
<gene>
    <name evidence="4" type="ORF">AFERRI_30265</name>
    <name evidence="3" type="ORF">AFERRI_410014</name>
</gene>
<reference evidence="3" key="2">
    <citation type="submission" date="2014-07" db="EMBL/GenBank/DDBJ databases">
        <title>Initial genome analysis of the psychrotolerant acidophile Acidithiobacillus ferrivorans CF27: insights into iron and sulfur oxidation pathways and into biofilm formation.</title>
        <authorList>
            <person name="Talla E."/>
            <person name="Hedrich S."/>
            <person name="Mangenot S."/>
            <person name="Ji B."/>
            <person name="Johnson D.B."/>
            <person name="Barbe V."/>
            <person name="Bonnefoy V."/>
        </authorList>
    </citation>
    <scope>NUCLEOTIDE SEQUENCE [LARGE SCALE GENOMIC DNA]</scope>
    <source>
        <strain evidence="3">CF27</strain>
    </source>
</reference>
<dbReference type="InterPro" id="IPR049945">
    <property type="entry name" value="AAA_22"/>
</dbReference>
<organism evidence="3">
    <name type="scientific">Acidithiobacillus ferrivorans</name>
    <dbReference type="NCBI Taxonomy" id="160808"/>
    <lineage>
        <taxon>Bacteria</taxon>
        <taxon>Pseudomonadati</taxon>
        <taxon>Pseudomonadota</taxon>
        <taxon>Acidithiobacillia</taxon>
        <taxon>Acidithiobacillales</taxon>
        <taxon>Acidithiobacillaceae</taxon>
        <taxon>Acidithiobacillus</taxon>
    </lineage>
</organism>
<dbReference type="EMBL" id="CCCS020000036">
    <property type="protein sequence ID" value="CDQ10701.1"/>
    <property type="molecule type" value="Genomic_DNA"/>
</dbReference>
<sequence length="559" mass="62487">MLTGSKEQAVYTPSEDPMYRHNPFIEALPPVLPMEKVASLLRRHPVYHQSERELAASKRLEAVQRIANYVEPLPIFLELEQRFSRMLRNGYSPRNPISAEWIKQLRSGFPDLDWDRGKPDYQPLVRSTAAGFAIIGTSGVGKTTAVESVLSLYAQQIQHSGKYGGHALDRVQLVWLKLECPQDGSLRGLCLNFFQAVDEIVGARYYHKFGNNRRRSVDELLPEMANVAAVLGLGVLVIDEIQRLNEASSGGAAKMLNFFGQMVNQFSVPVVLVGTFKALPLLSGEFAQARRSAGQGDLVWSNLPQDDVWDFFIEGVWHYQWTKSETPLTPTIRNALYQESQGIVDIAVKLYMLAQWAVIGQEDETISPELIGDVARDSLQLARPILEALKKRDLAALGRIKDIMPPISDLEQYLRGARERVTLEGTLDTMKAQRVAQQQNAHKEPDEILMRVAEVLLEAGFPVDMAHQCAEEALKQHADETELAPVIKDALLRAVGVRPPSRGTQRNPSRKGQHQKTQKSAVEKALAEMIGARKGEVTPHQALKNAGVIKPIEEFWTNK</sequence>
<dbReference type="EMBL" id="LT841305">
    <property type="protein sequence ID" value="SMH66533.1"/>
    <property type="molecule type" value="Genomic_DNA"/>
</dbReference>
<protein>
    <submittedName>
        <fullName evidence="3">Tn7-like transposition protein C</fullName>
    </submittedName>
</protein>
<feature type="domain" description="ORC1/DEAH AAA+ ATPase" evidence="2">
    <location>
        <begin position="128"/>
        <end position="279"/>
    </location>
</feature>
<name>A0A060UQX0_9PROT</name>
<reference evidence="3" key="1">
    <citation type="submission" date="2014-03" db="EMBL/GenBank/DDBJ databases">
        <authorList>
            <person name="Genoscope - CEA"/>
        </authorList>
    </citation>
    <scope>NUCLEOTIDE SEQUENCE [LARGE SCALE GENOMIC DNA]</scope>
    <source>
        <strain evidence="3">CF27</strain>
    </source>
</reference>
<dbReference type="Proteomes" id="UP000193925">
    <property type="component" value="Chromosome AFERRI"/>
</dbReference>
<keyword evidence="5" id="KW-1185">Reference proteome</keyword>
<evidence type="ECO:0000313" key="5">
    <source>
        <dbReference type="Proteomes" id="UP000193925"/>
    </source>
</evidence>
<reference evidence="4 5" key="3">
    <citation type="submission" date="2017-03" db="EMBL/GenBank/DDBJ databases">
        <authorList>
            <person name="Regsiter A."/>
            <person name="William W."/>
        </authorList>
    </citation>
    <scope>NUCLEOTIDE SEQUENCE [LARGE SCALE GENOMIC DNA]</scope>
    <source>
        <strain evidence="4">PRJEB5721</strain>
    </source>
</reference>
<dbReference type="SUPFAM" id="SSF52540">
    <property type="entry name" value="P-loop containing nucleoside triphosphate hydrolases"/>
    <property type="match status" value="1"/>
</dbReference>